<keyword evidence="3" id="KW-0333">Golgi apparatus</keyword>
<keyword evidence="5" id="KW-0325">Glycoprotein</keyword>
<evidence type="ECO:0000259" key="7">
    <source>
        <dbReference type="Pfam" id="PF06702"/>
    </source>
</evidence>
<dbReference type="GeneID" id="121103710"/>
<evidence type="ECO:0000256" key="1">
    <source>
        <dbReference type="ARBA" id="ARBA00004555"/>
    </source>
</evidence>
<dbReference type="Proteomes" id="UP000261680">
    <property type="component" value="Unplaced"/>
</dbReference>
<protein>
    <submittedName>
        <fullName evidence="9">Uncharacterized protein LOC121103710</fullName>
    </submittedName>
</protein>
<feature type="compositionally biased region" description="Gly residues" evidence="6">
    <location>
        <begin position="93"/>
        <end position="111"/>
    </location>
</feature>
<comment type="subcellular location">
    <subcellularLocation>
        <location evidence="1">Golgi apparatus</location>
    </subcellularLocation>
</comment>
<evidence type="ECO:0000313" key="9">
    <source>
        <dbReference type="RefSeq" id="XP_040490547.1"/>
    </source>
</evidence>
<dbReference type="Pfam" id="PF06702">
    <property type="entry name" value="Fam20C"/>
    <property type="match status" value="1"/>
</dbReference>
<dbReference type="InterPro" id="IPR009581">
    <property type="entry name" value="FAM20_C"/>
</dbReference>
<dbReference type="PANTHER" id="PTHR12450:SF11">
    <property type="entry name" value="EXTRACELLULAR SERINE_THREONINE PROTEIN KINASE FAM20C"/>
    <property type="match status" value="1"/>
</dbReference>
<proteinExistence type="inferred from homology"/>
<keyword evidence="4" id="KW-1015">Disulfide bond</keyword>
<evidence type="ECO:0000256" key="6">
    <source>
        <dbReference type="SAM" id="MobiDB-lite"/>
    </source>
</evidence>
<feature type="domain" description="FAM20 C-terminal" evidence="7">
    <location>
        <begin position="165"/>
        <end position="252"/>
    </location>
</feature>
<name>A0A8M1G7D7_URSMA</name>
<evidence type="ECO:0000256" key="5">
    <source>
        <dbReference type="ARBA" id="ARBA00023180"/>
    </source>
</evidence>
<feature type="region of interest" description="Disordered" evidence="6">
    <location>
        <begin position="92"/>
        <end position="116"/>
    </location>
</feature>
<dbReference type="GO" id="GO:0005794">
    <property type="term" value="C:Golgi apparatus"/>
    <property type="evidence" value="ECO:0007669"/>
    <property type="project" value="UniProtKB-SubCell"/>
</dbReference>
<dbReference type="InterPro" id="IPR024869">
    <property type="entry name" value="FAM20"/>
</dbReference>
<reference evidence="9" key="1">
    <citation type="submission" date="2025-08" db="UniProtKB">
        <authorList>
            <consortium name="RefSeq"/>
        </authorList>
    </citation>
    <scope>IDENTIFICATION</scope>
    <source>
        <tissue evidence="9">Whole blood</tissue>
    </source>
</reference>
<dbReference type="GO" id="GO:0004674">
    <property type="term" value="F:protein serine/threonine kinase activity"/>
    <property type="evidence" value="ECO:0007669"/>
    <property type="project" value="TreeGrafter"/>
</dbReference>
<gene>
    <name evidence="9" type="primary">LOC121103710</name>
</gene>
<dbReference type="GO" id="GO:0070166">
    <property type="term" value="P:enamel mineralization"/>
    <property type="evidence" value="ECO:0007669"/>
    <property type="project" value="TreeGrafter"/>
</dbReference>
<evidence type="ECO:0000256" key="2">
    <source>
        <dbReference type="ARBA" id="ARBA00006557"/>
    </source>
</evidence>
<dbReference type="AlphaFoldDB" id="A0A8M1G7D7"/>
<evidence type="ECO:0000256" key="4">
    <source>
        <dbReference type="ARBA" id="ARBA00023157"/>
    </source>
</evidence>
<dbReference type="KEGG" id="umr:121103710"/>
<accession>A0A8M1G7D7</accession>
<dbReference type="PANTHER" id="PTHR12450">
    <property type="entry name" value="DENTIN MATRIX PROTEIN 4 PROTEIN FAM20"/>
    <property type="match status" value="1"/>
</dbReference>
<dbReference type="RefSeq" id="XP_040490547.1">
    <property type="nucleotide sequence ID" value="XM_040634613.1"/>
</dbReference>
<comment type="similarity">
    <text evidence="2">Belongs to the FAM20 family.</text>
</comment>
<organism evidence="8 9">
    <name type="scientific">Ursus maritimus</name>
    <name type="common">Polar bear</name>
    <name type="synonym">Thalarctos maritimus</name>
    <dbReference type="NCBI Taxonomy" id="29073"/>
    <lineage>
        <taxon>Eukaryota</taxon>
        <taxon>Metazoa</taxon>
        <taxon>Chordata</taxon>
        <taxon>Craniata</taxon>
        <taxon>Vertebrata</taxon>
        <taxon>Euteleostomi</taxon>
        <taxon>Mammalia</taxon>
        <taxon>Eutheria</taxon>
        <taxon>Laurasiatheria</taxon>
        <taxon>Carnivora</taxon>
        <taxon>Caniformia</taxon>
        <taxon>Ursidae</taxon>
        <taxon>Ursus</taxon>
    </lineage>
</organism>
<evidence type="ECO:0000313" key="8">
    <source>
        <dbReference type="Proteomes" id="UP000261680"/>
    </source>
</evidence>
<dbReference type="OrthoDB" id="8583677at2759"/>
<sequence length="266" mass="29058">MDEAAWRRGRPTFFSNVSDHVFRFSEPPSSTRGFPGSRGAAGDTVPGSVPGLLGTRCQGQCQGCWGHGARALGTHCQGAGDTVPGVLATRCQGAGGTQPGRGGQQGPGHTAGFGEHPVQWPWPWRSSRAHAGRCPLQARVPLVPSCRLSLPHGAPSAILRFFGRFGKYSHDELSILVPLQQCCRVRKSTYLRLQLLAKEEYRLSLLMAESLRKDRVAPILYQPHLEALDRRLRIVLQAIRDCVEKDGPHSVVEDDLGPEHRVPPSR</sequence>
<evidence type="ECO:0000256" key="3">
    <source>
        <dbReference type="ARBA" id="ARBA00023034"/>
    </source>
</evidence>
<keyword evidence="8" id="KW-1185">Reference proteome</keyword>